<dbReference type="InterPro" id="IPR000092">
    <property type="entry name" value="Polyprenyl_synt"/>
</dbReference>
<dbReference type="PROSITE" id="PS00444">
    <property type="entry name" value="POLYPRENYL_SYNTHASE_2"/>
    <property type="match status" value="1"/>
</dbReference>
<dbReference type="SUPFAM" id="SSF48576">
    <property type="entry name" value="Terpenoid synthases"/>
    <property type="match status" value="1"/>
</dbReference>
<evidence type="ECO:0000313" key="4">
    <source>
        <dbReference type="EMBL" id="OQR98843.1"/>
    </source>
</evidence>
<dbReference type="CDD" id="cd00685">
    <property type="entry name" value="Trans_IPPS_HT"/>
    <property type="match status" value="1"/>
</dbReference>
<sequence>MDATPTDDHSLLEPWYYIRAMPGKNIRGIMVDAFQQWLDIPPEKVTTIKDIIGTLHDASLLIDDIEDNSELRRGQPVAHAIFGIPSTINCANFAFFLALEQCNGLGNSRAMDIYIREMINLHRGQGQDILWRDTATCPSEDAYKAMVINKTGGLFRLAVGLMQVFSTSTQDFIPLVNELGLYFQIRDDYINLVDTEYMEHKSYCEDLTEGKFSFPLIFGIHKNPTDHRLLSILKQRTTNRSVKEHAVAYLAETGAFAHTRRYLDSLNVAILEKIDALGGNAMLVGLVQKLHSTLPSTADA</sequence>
<protein>
    <submittedName>
        <fullName evidence="4">Geranylgeranyl pyrophosphate synthetase</fullName>
    </submittedName>
</protein>
<dbReference type="PANTHER" id="PTHR12001:SF44">
    <property type="entry name" value="GERANYLGERANYL PYROPHOSPHATE SYNTHASE"/>
    <property type="match status" value="1"/>
</dbReference>
<accession>A0A1V9ZLI4</accession>
<dbReference type="Proteomes" id="UP000243579">
    <property type="component" value="Unassembled WGS sequence"/>
</dbReference>
<keyword evidence="5" id="KW-1185">Reference proteome</keyword>
<comment type="similarity">
    <text evidence="3">Belongs to the FPP/GGPP synthase family.</text>
</comment>
<gene>
    <name evidence="4" type="ORF">ACHHYP_07737</name>
</gene>
<dbReference type="SFLD" id="SFLDS00005">
    <property type="entry name" value="Isoprenoid_Synthase_Type_I"/>
    <property type="match status" value="1"/>
</dbReference>
<dbReference type="PROSITE" id="PS00723">
    <property type="entry name" value="POLYPRENYL_SYNTHASE_1"/>
    <property type="match status" value="1"/>
</dbReference>
<evidence type="ECO:0000256" key="2">
    <source>
        <dbReference type="ARBA" id="ARBA00022842"/>
    </source>
</evidence>
<evidence type="ECO:0000313" key="5">
    <source>
        <dbReference type="Proteomes" id="UP000243579"/>
    </source>
</evidence>
<reference evidence="4 5" key="1">
    <citation type="journal article" date="2014" name="Genome Biol. Evol.">
        <title>The secreted proteins of Achlya hypogyna and Thraustotheca clavata identify the ancestral oomycete secretome and reveal gene acquisitions by horizontal gene transfer.</title>
        <authorList>
            <person name="Misner I."/>
            <person name="Blouin N."/>
            <person name="Leonard G."/>
            <person name="Richards T.A."/>
            <person name="Lane C.E."/>
        </authorList>
    </citation>
    <scope>NUCLEOTIDE SEQUENCE [LARGE SCALE GENOMIC DNA]</scope>
    <source>
        <strain evidence="4 5">ATCC 48635</strain>
    </source>
</reference>
<dbReference type="Pfam" id="PF00348">
    <property type="entry name" value="polyprenyl_synt"/>
    <property type="match status" value="1"/>
</dbReference>
<evidence type="ECO:0000256" key="3">
    <source>
        <dbReference type="RuleBase" id="RU004466"/>
    </source>
</evidence>
<dbReference type="GO" id="GO:0008299">
    <property type="term" value="P:isoprenoid biosynthetic process"/>
    <property type="evidence" value="ECO:0007669"/>
    <property type="project" value="InterPro"/>
</dbReference>
<dbReference type="GO" id="GO:0004659">
    <property type="term" value="F:prenyltransferase activity"/>
    <property type="evidence" value="ECO:0007669"/>
    <property type="project" value="InterPro"/>
</dbReference>
<comment type="caution">
    <text evidence="4">The sequence shown here is derived from an EMBL/GenBank/DDBJ whole genome shotgun (WGS) entry which is preliminary data.</text>
</comment>
<dbReference type="Gene3D" id="1.10.600.10">
    <property type="entry name" value="Farnesyl Diphosphate Synthase"/>
    <property type="match status" value="1"/>
</dbReference>
<organism evidence="4 5">
    <name type="scientific">Achlya hypogyna</name>
    <name type="common">Oomycete</name>
    <name type="synonym">Protoachlya hypogyna</name>
    <dbReference type="NCBI Taxonomy" id="1202772"/>
    <lineage>
        <taxon>Eukaryota</taxon>
        <taxon>Sar</taxon>
        <taxon>Stramenopiles</taxon>
        <taxon>Oomycota</taxon>
        <taxon>Saprolegniomycetes</taxon>
        <taxon>Saprolegniales</taxon>
        <taxon>Achlyaceae</taxon>
        <taxon>Achlya</taxon>
    </lineage>
</organism>
<keyword evidence="1" id="KW-0479">Metal-binding</keyword>
<dbReference type="STRING" id="1202772.A0A1V9ZLI4"/>
<dbReference type="GO" id="GO:0046872">
    <property type="term" value="F:metal ion binding"/>
    <property type="evidence" value="ECO:0007669"/>
    <property type="project" value="UniProtKB-KW"/>
</dbReference>
<name>A0A1V9ZLI4_ACHHY</name>
<keyword evidence="2" id="KW-0460">Magnesium</keyword>
<dbReference type="PANTHER" id="PTHR12001">
    <property type="entry name" value="GERANYLGERANYL PYROPHOSPHATE SYNTHASE"/>
    <property type="match status" value="1"/>
</dbReference>
<dbReference type="OrthoDB" id="6921389at2759"/>
<dbReference type="EMBL" id="JNBR01000078">
    <property type="protein sequence ID" value="OQR98843.1"/>
    <property type="molecule type" value="Genomic_DNA"/>
</dbReference>
<dbReference type="InterPro" id="IPR008949">
    <property type="entry name" value="Isoprenoid_synthase_dom_sf"/>
</dbReference>
<evidence type="ECO:0000256" key="1">
    <source>
        <dbReference type="ARBA" id="ARBA00022723"/>
    </source>
</evidence>
<keyword evidence="3" id="KW-0808">Transferase</keyword>
<proteinExistence type="inferred from homology"/>
<dbReference type="InterPro" id="IPR033749">
    <property type="entry name" value="Polyprenyl_synt_CS"/>
</dbReference>
<dbReference type="AlphaFoldDB" id="A0A1V9ZLI4"/>